<reference evidence="2 3" key="1">
    <citation type="submission" date="2020-05" db="EMBL/GenBank/DDBJ databases">
        <title>Complete closed genome sequence of Defluviicoccus vanus.</title>
        <authorList>
            <person name="Bessarab I."/>
            <person name="Arumugam K."/>
            <person name="Maszenan A.M."/>
            <person name="Seviour R.J."/>
            <person name="Williams R.B."/>
        </authorList>
    </citation>
    <scope>NUCLEOTIDE SEQUENCE [LARGE SCALE GENOMIC DNA]</scope>
    <source>
        <strain evidence="2 3">Ben 114</strain>
    </source>
</reference>
<evidence type="ECO:0000313" key="3">
    <source>
        <dbReference type="Proteomes" id="UP000516369"/>
    </source>
</evidence>
<dbReference type="SUPFAM" id="SSF46785">
    <property type="entry name" value="Winged helix' DNA-binding domain"/>
    <property type="match status" value="1"/>
</dbReference>
<dbReference type="KEGG" id="dvn:HQ394_14685"/>
<proteinExistence type="predicted"/>
<dbReference type="PANTHER" id="PTHR33164">
    <property type="entry name" value="TRANSCRIPTIONAL REGULATOR, MARR FAMILY"/>
    <property type="match status" value="1"/>
</dbReference>
<dbReference type="PANTHER" id="PTHR33164:SF105">
    <property type="entry name" value="TRANSCRIPTIONAL REPRESSOR PROTEIN-RELATED"/>
    <property type="match status" value="1"/>
</dbReference>
<dbReference type="Proteomes" id="UP000516369">
    <property type="component" value="Chromosome"/>
</dbReference>
<keyword evidence="3" id="KW-1185">Reference proteome</keyword>
<feature type="domain" description="HTH marR-type" evidence="1">
    <location>
        <begin position="1"/>
        <end position="125"/>
    </location>
</feature>
<dbReference type="InterPro" id="IPR000835">
    <property type="entry name" value="HTH_MarR-typ"/>
</dbReference>
<dbReference type="RefSeq" id="WP_190260833.1">
    <property type="nucleotide sequence ID" value="NZ_CP053923.1"/>
</dbReference>
<dbReference type="PROSITE" id="PS50995">
    <property type="entry name" value="HTH_MARR_2"/>
    <property type="match status" value="1"/>
</dbReference>
<dbReference type="Pfam" id="PF12802">
    <property type="entry name" value="MarR_2"/>
    <property type="match status" value="1"/>
</dbReference>
<dbReference type="SMART" id="SM00347">
    <property type="entry name" value="HTH_MARR"/>
    <property type="match status" value="1"/>
</dbReference>
<dbReference type="GO" id="GO:0006950">
    <property type="term" value="P:response to stress"/>
    <property type="evidence" value="ECO:0007669"/>
    <property type="project" value="TreeGrafter"/>
</dbReference>
<dbReference type="AlphaFoldDB" id="A0A7H1N3R6"/>
<dbReference type="InterPro" id="IPR036388">
    <property type="entry name" value="WH-like_DNA-bd_sf"/>
</dbReference>
<dbReference type="EMBL" id="CP053923">
    <property type="protein sequence ID" value="QNT70352.1"/>
    <property type="molecule type" value="Genomic_DNA"/>
</dbReference>
<accession>A0A7H1N3R6</accession>
<gene>
    <name evidence="2" type="ORF">HQ394_14685</name>
</gene>
<evidence type="ECO:0000259" key="1">
    <source>
        <dbReference type="PROSITE" id="PS50995"/>
    </source>
</evidence>
<evidence type="ECO:0000313" key="2">
    <source>
        <dbReference type="EMBL" id="QNT70352.1"/>
    </source>
</evidence>
<dbReference type="InterPro" id="IPR039422">
    <property type="entry name" value="MarR/SlyA-like"/>
</dbReference>
<protein>
    <submittedName>
        <fullName evidence="2">Winged helix-turn-helix transcriptional regulator</fullName>
    </submittedName>
</protein>
<organism evidence="2 3">
    <name type="scientific">Defluviicoccus vanus</name>
    <dbReference type="NCBI Taxonomy" id="111831"/>
    <lineage>
        <taxon>Bacteria</taxon>
        <taxon>Pseudomonadati</taxon>
        <taxon>Pseudomonadota</taxon>
        <taxon>Alphaproteobacteria</taxon>
        <taxon>Rhodospirillales</taxon>
        <taxon>Rhodospirillaceae</taxon>
        <taxon>Defluviicoccus</taxon>
    </lineage>
</organism>
<dbReference type="GO" id="GO:0003700">
    <property type="term" value="F:DNA-binding transcription factor activity"/>
    <property type="evidence" value="ECO:0007669"/>
    <property type="project" value="InterPro"/>
</dbReference>
<name>A0A7H1N3R6_9PROT</name>
<dbReference type="Gene3D" id="1.10.10.10">
    <property type="entry name" value="Winged helix-like DNA-binding domain superfamily/Winged helix DNA-binding domain"/>
    <property type="match status" value="1"/>
</dbReference>
<sequence>MRRATRAITGLYDAALGPLGITVAQFSLLRNVQWLSEPHLSALAAATGIERSAIGRNLRLLAAAGLVRMDAGADRREKLVRLTPEGAAMIDQAIPLWQRVQDTMEHGLGREGRTQLFALLAVIEQLATGGESGTRR</sequence>
<dbReference type="InterPro" id="IPR036390">
    <property type="entry name" value="WH_DNA-bd_sf"/>
</dbReference>